<reference evidence="2" key="1">
    <citation type="submission" date="2021-01" db="EMBL/GenBank/DDBJ databases">
        <authorList>
            <person name="Corre E."/>
            <person name="Pelletier E."/>
            <person name="Niang G."/>
            <person name="Scheremetjew M."/>
            <person name="Finn R."/>
            <person name="Kale V."/>
            <person name="Holt S."/>
            <person name="Cochrane G."/>
            <person name="Meng A."/>
            <person name="Brown T."/>
            <person name="Cohen L."/>
        </authorList>
    </citation>
    <scope>NUCLEOTIDE SEQUENCE</scope>
    <source>
        <strain evidence="2">CCMP 769</strain>
    </source>
</reference>
<accession>A0A7S3E9U3</accession>
<evidence type="ECO:0000256" key="1">
    <source>
        <dbReference type="SAM" id="MobiDB-lite"/>
    </source>
</evidence>
<evidence type="ECO:0000313" key="2">
    <source>
        <dbReference type="EMBL" id="CAE0040224.1"/>
    </source>
</evidence>
<protein>
    <submittedName>
        <fullName evidence="2">Uncharacterized protein</fullName>
    </submittedName>
</protein>
<gene>
    <name evidence="2" type="ORF">RMAR00112_LOCUS8188</name>
</gene>
<dbReference type="EMBL" id="HBHW01010749">
    <property type="protein sequence ID" value="CAE0040224.1"/>
    <property type="molecule type" value="Transcribed_RNA"/>
</dbReference>
<proteinExistence type="predicted"/>
<sequence>MRAEQGKERKERDIRTDAIPVEEKKMDFQCQSVSEVEAEFWGITSPSRTSSDSDSAWPRSRRHGIDFARESISLELPRASKIRGPERSFRQMMKPRNSKSL</sequence>
<dbReference type="AlphaFoldDB" id="A0A7S3E9U3"/>
<organism evidence="2">
    <name type="scientific">Rhodosorus marinus</name>
    <dbReference type="NCBI Taxonomy" id="101924"/>
    <lineage>
        <taxon>Eukaryota</taxon>
        <taxon>Rhodophyta</taxon>
        <taxon>Stylonematophyceae</taxon>
        <taxon>Stylonematales</taxon>
        <taxon>Stylonemataceae</taxon>
        <taxon>Rhodosorus</taxon>
    </lineage>
</organism>
<feature type="region of interest" description="Disordered" evidence="1">
    <location>
        <begin position="81"/>
        <end position="101"/>
    </location>
</feature>
<name>A0A7S3E9U3_9RHOD</name>